<dbReference type="GO" id="GO:0005524">
    <property type="term" value="F:ATP binding"/>
    <property type="evidence" value="ECO:0007669"/>
    <property type="project" value="UniProtKB-KW"/>
</dbReference>
<keyword evidence="14" id="KW-1185">Reference proteome</keyword>
<evidence type="ECO:0000256" key="7">
    <source>
        <dbReference type="ARBA" id="ARBA00022840"/>
    </source>
</evidence>
<dbReference type="EMBL" id="CAACVG010015029">
    <property type="protein sequence ID" value="VEN64003.1"/>
    <property type="molecule type" value="Genomic_DNA"/>
</dbReference>
<proteinExistence type="inferred from homology"/>
<reference evidence="13 14" key="1">
    <citation type="submission" date="2019-01" db="EMBL/GenBank/DDBJ databases">
        <authorList>
            <person name="Sayadi A."/>
        </authorList>
    </citation>
    <scope>NUCLEOTIDE SEQUENCE [LARGE SCALE GENOMIC DNA]</scope>
</reference>
<protein>
    <recommendedName>
        <fullName evidence="3 11">Origin recognition complex subunit 1</fullName>
    </recommendedName>
</protein>
<dbReference type="InterPro" id="IPR027417">
    <property type="entry name" value="P-loop_NTPase"/>
</dbReference>
<gene>
    <name evidence="13" type="ORF">CALMAC_LOCUS20659</name>
</gene>
<dbReference type="AlphaFoldDB" id="A0A653DUW2"/>
<feature type="domain" description="Cdc6 C-terminal" evidence="12">
    <location>
        <begin position="119"/>
        <end position="199"/>
    </location>
</feature>
<name>A0A653DUW2_CALMS</name>
<evidence type="ECO:0000256" key="5">
    <source>
        <dbReference type="ARBA" id="ARBA00022723"/>
    </source>
</evidence>
<evidence type="ECO:0000256" key="6">
    <source>
        <dbReference type="ARBA" id="ARBA00022741"/>
    </source>
</evidence>
<comment type="subcellular location">
    <subcellularLocation>
        <location evidence="1 11">Nucleus</location>
    </subcellularLocation>
</comment>
<evidence type="ECO:0000256" key="1">
    <source>
        <dbReference type="ARBA" id="ARBA00004123"/>
    </source>
</evidence>
<evidence type="ECO:0000259" key="12">
    <source>
        <dbReference type="SMART" id="SM01074"/>
    </source>
</evidence>
<evidence type="ECO:0000256" key="9">
    <source>
        <dbReference type="ARBA" id="ARBA00023125"/>
    </source>
</evidence>
<dbReference type="SUPFAM" id="SSF52540">
    <property type="entry name" value="P-loop containing nucleoside triphosphate hydrolases"/>
    <property type="match status" value="1"/>
</dbReference>
<comment type="similarity">
    <text evidence="2 11">Belongs to the ORC1 family.</text>
</comment>
<comment type="subunit">
    <text evidence="11">ORC is composed of six subunits.</text>
</comment>
<dbReference type="InterPro" id="IPR050311">
    <property type="entry name" value="ORC1/CDC6"/>
</dbReference>
<evidence type="ECO:0000256" key="3">
    <source>
        <dbReference type="ARBA" id="ARBA00019081"/>
    </source>
</evidence>
<dbReference type="SMART" id="SM01074">
    <property type="entry name" value="Cdc6_C"/>
    <property type="match status" value="1"/>
</dbReference>
<evidence type="ECO:0000256" key="2">
    <source>
        <dbReference type="ARBA" id="ARBA00008398"/>
    </source>
</evidence>
<dbReference type="Pfam" id="PF09079">
    <property type="entry name" value="WHD_Cdc6"/>
    <property type="match status" value="1"/>
</dbReference>
<evidence type="ECO:0000256" key="8">
    <source>
        <dbReference type="ARBA" id="ARBA00022842"/>
    </source>
</evidence>
<dbReference type="GO" id="GO:0006270">
    <property type="term" value="P:DNA replication initiation"/>
    <property type="evidence" value="ECO:0007669"/>
    <property type="project" value="TreeGrafter"/>
</dbReference>
<dbReference type="Pfam" id="PF17872">
    <property type="entry name" value="AAA_lid_10"/>
    <property type="match status" value="1"/>
</dbReference>
<dbReference type="GO" id="GO:0003688">
    <property type="term" value="F:DNA replication origin binding"/>
    <property type="evidence" value="ECO:0007669"/>
    <property type="project" value="TreeGrafter"/>
</dbReference>
<dbReference type="FunFam" id="1.10.8.60:FF:000062">
    <property type="entry name" value="Origin recognition complex subunit 1"/>
    <property type="match status" value="1"/>
</dbReference>
<dbReference type="InterPro" id="IPR015163">
    <property type="entry name" value="Cdc6_C"/>
</dbReference>
<evidence type="ECO:0000256" key="11">
    <source>
        <dbReference type="RuleBase" id="RU365058"/>
    </source>
</evidence>
<comment type="function">
    <text evidence="11">Component of the origin recognition complex (ORC) that binds origins of replication. DNA-binding is ATP-dependent, however specific DNA sequences that define origins of replication have not been identified so far. ORC is required to assemble the pre-replication complex necessary to initiate DNA replication.</text>
</comment>
<evidence type="ECO:0000256" key="10">
    <source>
        <dbReference type="ARBA" id="ARBA00023242"/>
    </source>
</evidence>
<evidence type="ECO:0000313" key="14">
    <source>
        <dbReference type="Proteomes" id="UP000410492"/>
    </source>
</evidence>
<dbReference type="OrthoDB" id="1926878at2759"/>
<keyword evidence="4 11" id="KW-0235">DNA replication</keyword>
<dbReference type="GO" id="GO:0033314">
    <property type="term" value="P:mitotic DNA replication checkpoint signaling"/>
    <property type="evidence" value="ECO:0007669"/>
    <property type="project" value="TreeGrafter"/>
</dbReference>
<accession>A0A653DUW2</accession>
<dbReference type="PANTHER" id="PTHR10763:SF23">
    <property type="entry name" value="ORIGIN RECOGNITION COMPLEX SUBUNIT 1"/>
    <property type="match status" value="1"/>
</dbReference>
<organism evidence="13 14">
    <name type="scientific">Callosobruchus maculatus</name>
    <name type="common">Southern cowpea weevil</name>
    <name type="synonym">Pulse bruchid</name>
    <dbReference type="NCBI Taxonomy" id="64391"/>
    <lineage>
        <taxon>Eukaryota</taxon>
        <taxon>Metazoa</taxon>
        <taxon>Ecdysozoa</taxon>
        <taxon>Arthropoda</taxon>
        <taxon>Hexapoda</taxon>
        <taxon>Insecta</taxon>
        <taxon>Pterygota</taxon>
        <taxon>Neoptera</taxon>
        <taxon>Endopterygota</taxon>
        <taxon>Coleoptera</taxon>
        <taxon>Polyphaga</taxon>
        <taxon>Cucujiformia</taxon>
        <taxon>Chrysomeloidea</taxon>
        <taxon>Chrysomelidae</taxon>
        <taxon>Bruchinae</taxon>
        <taxon>Bruchini</taxon>
        <taxon>Callosobruchus</taxon>
    </lineage>
</organism>
<dbReference type="PANTHER" id="PTHR10763">
    <property type="entry name" value="CELL DIVISION CONTROL PROTEIN 6-RELATED"/>
    <property type="match status" value="1"/>
</dbReference>
<keyword evidence="8" id="KW-0460">Magnesium</keyword>
<keyword evidence="6 11" id="KW-0547">Nucleotide-binding</keyword>
<dbReference type="GO" id="GO:0046872">
    <property type="term" value="F:metal ion binding"/>
    <property type="evidence" value="ECO:0007669"/>
    <property type="project" value="UniProtKB-KW"/>
</dbReference>
<dbReference type="Proteomes" id="UP000410492">
    <property type="component" value="Unassembled WGS sequence"/>
</dbReference>
<dbReference type="Gene3D" id="1.10.8.60">
    <property type="match status" value="1"/>
</dbReference>
<dbReference type="InterPro" id="IPR041083">
    <property type="entry name" value="AAA_lid_10"/>
</dbReference>
<evidence type="ECO:0000313" key="13">
    <source>
        <dbReference type="EMBL" id="VEN64003.1"/>
    </source>
</evidence>
<keyword evidence="5" id="KW-0479">Metal-binding</keyword>
<sequence length="202" mass="22552">MDLPERLLMSRVTSRLGLTRLTFQPYTYKQLQEIVTMRLCGTDSFNPDAVQFVARKVASVSGDARRALDICRRATEIAESEGKGQLVGMNHVNEALNMMITQPRVRAIKSCSRLQQLTLQAIVAEMERTGIEETSFNDVYKMLISCCAIDGFQSVSITIALSAVAKLSACRLILTDPKCCDIYQRIILNVSADDVYYALKND</sequence>
<evidence type="ECO:0000256" key="4">
    <source>
        <dbReference type="ARBA" id="ARBA00022705"/>
    </source>
</evidence>
<keyword evidence="10 11" id="KW-0539">Nucleus</keyword>
<keyword evidence="7 11" id="KW-0067">ATP-binding</keyword>
<keyword evidence="9 11" id="KW-0238">DNA-binding</keyword>
<dbReference type="GO" id="GO:0005664">
    <property type="term" value="C:nuclear origin of replication recognition complex"/>
    <property type="evidence" value="ECO:0007669"/>
    <property type="project" value="TreeGrafter"/>
</dbReference>